<feature type="domain" description="Response regulatory" evidence="4">
    <location>
        <begin position="31"/>
        <end position="147"/>
    </location>
</feature>
<feature type="compositionally biased region" description="Polar residues" evidence="3">
    <location>
        <begin position="135"/>
        <end position="146"/>
    </location>
</feature>
<organism evidence="6 7">
    <name type="scientific">Sorghum bicolor</name>
    <name type="common">Sorghum</name>
    <name type="synonym">Sorghum vulgare</name>
    <dbReference type="NCBI Taxonomy" id="4558"/>
    <lineage>
        <taxon>Eukaryota</taxon>
        <taxon>Viridiplantae</taxon>
        <taxon>Streptophyta</taxon>
        <taxon>Embryophyta</taxon>
        <taxon>Tracheophyta</taxon>
        <taxon>Spermatophyta</taxon>
        <taxon>Magnoliopsida</taxon>
        <taxon>Liliopsida</taxon>
        <taxon>Poales</taxon>
        <taxon>Poaceae</taxon>
        <taxon>PACMAD clade</taxon>
        <taxon>Panicoideae</taxon>
        <taxon>Andropogonodae</taxon>
        <taxon>Andropogoneae</taxon>
        <taxon>Sorghinae</taxon>
        <taxon>Sorghum</taxon>
    </lineage>
</organism>
<evidence type="ECO:0000259" key="4">
    <source>
        <dbReference type="PROSITE" id="PS50110"/>
    </source>
</evidence>
<comment type="caution">
    <text evidence="2">Lacks conserved residue(s) required for the propagation of feature annotation.</text>
</comment>
<accession>A0A921QRK9</accession>
<evidence type="ECO:0000313" key="5">
    <source>
        <dbReference type="EMBL" id="KAG0525621.1"/>
    </source>
</evidence>
<dbReference type="InterPro" id="IPR050595">
    <property type="entry name" value="Bact_response_regulator"/>
</dbReference>
<dbReference type="PANTHER" id="PTHR44591">
    <property type="entry name" value="STRESS RESPONSE REGULATOR PROTEIN 1"/>
    <property type="match status" value="1"/>
</dbReference>
<dbReference type="Proteomes" id="UP000807115">
    <property type="component" value="Chromosome 6"/>
</dbReference>
<evidence type="ECO:0000256" key="3">
    <source>
        <dbReference type="SAM" id="MobiDB-lite"/>
    </source>
</evidence>
<dbReference type="EMBL" id="CM027685">
    <property type="protein sequence ID" value="KAG0525622.1"/>
    <property type="molecule type" value="Genomic_DNA"/>
</dbReference>
<proteinExistence type="predicted"/>
<dbReference type="SUPFAM" id="SSF52172">
    <property type="entry name" value="CheY-like"/>
    <property type="match status" value="1"/>
</dbReference>
<dbReference type="Pfam" id="PF00072">
    <property type="entry name" value="Response_reg"/>
    <property type="match status" value="1"/>
</dbReference>
<dbReference type="InterPro" id="IPR011006">
    <property type="entry name" value="CheY-like_superfamily"/>
</dbReference>
<name>A0A921QRK9_SORBI</name>
<dbReference type="PROSITE" id="PS50110">
    <property type="entry name" value="RESPONSE_REGULATORY"/>
    <property type="match status" value="1"/>
</dbReference>
<keyword evidence="1" id="KW-0597">Phosphoprotein</keyword>
<evidence type="ECO:0000313" key="7">
    <source>
        <dbReference type="Proteomes" id="UP000807115"/>
    </source>
</evidence>
<dbReference type="AlphaFoldDB" id="A0A921QRK9"/>
<dbReference type="Gene3D" id="3.40.50.2300">
    <property type="match status" value="1"/>
</dbReference>
<evidence type="ECO:0000256" key="1">
    <source>
        <dbReference type="ARBA" id="ARBA00022553"/>
    </source>
</evidence>
<sequence length="192" mass="21776">MMPQVLETQKKHQKHRNLNLLNLMDPLNGFRVMIIDHDEDNANHTRDMLHQLNFHVEVFTNPREALDFLNDHAQDIDFLLVAVEMEEIPGFEFLERATEMYENIQVISPRANTHDEQSNARNSSTEKEYIDNDISEVQSSTGSNSIDMGLVDYPDSEDGETVDKDPKGDQDTEVGTSPKGDQDSEVGTSPSN</sequence>
<feature type="region of interest" description="Disordered" evidence="3">
    <location>
        <begin position="108"/>
        <end position="192"/>
    </location>
</feature>
<dbReference type="EMBL" id="CM027685">
    <property type="protein sequence ID" value="KAG0525621.1"/>
    <property type="molecule type" value="Genomic_DNA"/>
</dbReference>
<evidence type="ECO:0000313" key="6">
    <source>
        <dbReference type="EMBL" id="KAG0525622.1"/>
    </source>
</evidence>
<dbReference type="GO" id="GO:0000160">
    <property type="term" value="P:phosphorelay signal transduction system"/>
    <property type="evidence" value="ECO:0007669"/>
    <property type="project" value="InterPro"/>
</dbReference>
<protein>
    <recommendedName>
        <fullName evidence="4">Response regulatory domain-containing protein</fullName>
    </recommendedName>
</protein>
<feature type="compositionally biased region" description="Basic and acidic residues" evidence="3">
    <location>
        <begin position="112"/>
        <end position="130"/>
    </location>
</feature>
<reference evidence="6" key="1">
    <citation type="journal article" date="2019" name="BMC Genomics">
        <title>A new reference genome for Sorghum bicolor reveals high levels of sequence similarity between sweet and grain genotypes: implications for the genetics of sugar metabolism.</title>
        <authorList>
            <person name="Cooper E.A."/>
            <person name="Brenton Z.W."/>
            <person name="Flinn B.S."/>
            <person name="Jenkins J."/>
            <person name="Shu S."/>
            <person name="Flowers D."/>
            <person name="Luo F."/>
            <person name="Wang Y."/>
            <person name="Xia P."/>
            <person name="Barry K."/>
            <person name="Daum C."/>
            <person name="Lipzen A."/>
            <person name="Yoshinaga Y."/>
            <person name="Schmutz J."/>
            <person name="Saski C."/>
            <person name="Vermerris W."/>
            <person name="Kresovich S."/>
        </authorList>
    </citation>
    <scope>NUCLEOTIDE SEQUENCE</scope>
</reference>
<dbReference type="PANTHER" id="PTHR44591:SF3">
    <property type="entry name" value="RESPONSE REGULATORY DOMAIN-CONTAINING PROTEIN"/>
    <property type="match status" value="1"/>
</dbReference>
<dbReference type="InterPro" id="IPR001789">
    <property type="entry name" value="Sig_transdc_resp-reg_receiver"/>
</dbReference>
<comment type="caution">
    <text evidence="6">The sequence shown here is derived from an EMBL/GenBank/DDBJ whole genome shotgun (WGS) entry which is preliminary data.</text>
</comment>
<feature type="compositionally biased region" description="Basic and acidic residues" evidence="3">
    <location>
        <begin position="161"/>
        <end position="170"/>
    </location>
</feature>
<gene>
    <name evidence="5" type="ORF">BDA96_06G072100</name>
    <name evidence="6" type="ORF">BDA96_06G072200</name>
</gene>
<evidence type="ECO:0000256" key="2">
    <source>
        <dbReference type="PROSITE-ProRule" id="PRU00169"/>
    </source>
</evidence>
<reference evidence="6" key="2">
    <citation type="submission" date="2020-10" db="EMBL/GenBank/DDBJ databases">
        <authorList>
            <person name="Cooper E.A."/>
            <person name="Brenton Z.W."/>
            <person name="Flinn B.S."/>
            <person name="Jenkins J."/>
            <person name="Shu S."/>
            <person name="Flowers D."/>
            <person name="Luo F."/>
            <person name="Wang Y."/>
            <person name="Xia P."/>
            <person name="Barry K."/>
            <person name="Daum C."/>
            <person name="Lipzen A."/>
            <person name="Yoshinaga Y."/>
            <person name="Schmutz J."/>
            <person name="Saski C."/>
            <person name="Vermerris W."/>
            <person name="Kresovich S."/>
        </authorList>
    </citation>
    <scope>NUCLEOTIDE SEQUENCE</scope>
</reference>